<dbReference type="PANTHER" id="PTHR23235:SF120">
    <property type="entry name" value="KRUPPEL-LIKE FACTOR 15"/>
    <property type="match status" value="1"/>
</dbReference>
<feature type="region of interest" description="Disordered" evidence="6">
    <location>
        <begin position="252"/>
        <end position="279"/>
    </location>
</feature>
<evidence type="ECO:0000256" key="6">
    <source>
        <dbReference type="SAM" id="MobiDB-lite"/>
    </source>
</evidence>
<feature type="domain" description="C2H2-type" evidence="7">
    <location>
        <begin position="421"/>
        <end position="448"/>
    </location>
</feature>
<dbReference type="SMART" id="SM00355">
    <property type="entry name" value="ZnF_C2H2"/>
    <property type="match status" value="4"/>
</dbReference>
<feature type="region of interest" description="Disordered" evidence="6">
    <location>
        <begin position="312"/>
        <end position="346"/>
    </location>
</feature>
<dbReference type="AlphaFoldDB" id="A0A8H4UN49"/>
<keyword evidence="4" id="KW-0862">Zinc</keyword>
<evidence type="ECO:0000313" key="9">
    <source>
        <dbReference type="Proteomes" id="UP000635477"/>
    </source>
</evidence>
<keyword evidence="3 5" id="KW-0863">Zinc-finger</keyword>
<dbReference type="GO" id="GO:0000981">
    <property type="term" value="F:DNA-binding transcription factor activity, RNA polymerase II-specific"/>
    <property type="evidence" value="ECO:0007669"/>
    <property type="project" value="UniProtKB-ARBA"/>
</dbReference>
<reference evidence="8" key="1">
    <citation type="journal article" date="2020" name="BMC Genomics">
        <title>Correction to: Identification and distribution of gene clusters required for synthesis of sphingolipid metabolism inhibitors in diverse species of the filamentous fungus Fusarium.</title>
        <authorList>
            <person name="Kim H.S."/>
            <person name="Lohmar J.M."/>
            <person name="Busman M."/>
            <person name="Brown D.W."/>
            <person name="Naumann T.A."/>
            <person name="Divon H.H."/>
            <person name="Lysoe E."/>
            <person name="Uhlig S."/>
            <person name="Proctor R.H."/>
        </authorList>
    </citation>
    <scope>NUCLEOTIDE SEQUENCE</scope>
    <source>
        <strain evidence="8">NRRL 22465</strain>
    </source>
</reference>
<dbReference type="PANTHER" id="PTHR23235">
    <property type="entry name" value="KRUEPPEL-LIKE TRANSCRIPTION FACTOR"/>
    <property type="match status" value="1"/>
</dbReference>
<dbReference type="SUPFAM" id="SSF57667">
    <property type="entry name" value="beta-beta-alpha zinc fingers"/>
    <property type="match status" value="2"/>
</dbReference>
<keyword evidence="9" id="KW-1185">Reference proteome</keyword>
<dbReference type="PROSITE" id="PS00028">
    <property type="entry name" value="ZINC_FINGER_C2H2_1"/>
    <property type="match status" value="4"/>
</dbReference>
<dbReference type="GO" id="GO:0000978">
    <property type="term" value="F:RNA polymerase II cis-regulatory region sequence-specific DNA binding"/>
    <property type="evidence" value="ECO:0007669"/>
    <property type="project" value="UniProtKB-ARBA"/>
</dbReference>
<feature type="domain" description="C2H2-type" evidence="7">
    <location>
        <begin position="361"/>
        <end position="390"/>
    </location>
</feature>
<evidence type="ECO:0000313" key="8">
    <source>
        <dbReference type="EMBL" id="KAF4980192.1"/>
    </source>
</evidence>
<sequence length="640" mass="71101">MVNAATSEQKPGIEKQRGHFSTPEALSGGSPPADISLPNVSTVAPRSPDSLSERLRDSFSQSSLDRGARHGSACRLSSPKAKSLGDMLAPSDQLAATQKLHLDPGSAVPTKHYDETWITFSLTIPEPGGRAQSTGAPNWGRWSQQLSGDYTMMETSSMLPFDSRTNTAAPLQRPIMSPYMVPGSYSSSPMTTLTAPHYQAPHPYQFGGYHGPPTPPHHSSPFKVEYQERRLMGPESDNGRVHCYTRDTKYTYAEQAPSPARSDSQASTARSVSTNPALTAKTITSNATINPEDQVNFGTEVDELMKAIQRKHEKALEAAQHQHQHQHQQPLTPGMSPVSETSMDCQGTPVPADMKACRKRYVCNGPNCNKSFTQKTHLDIHRRTHTGDKPYICKFHGCKLTFSQLGNLKTHMRRHTGERPYSCDKCGRKFAQRGNVRAHEQTHQGLKPFVCRLDDCNKTFSQLGNMKTHQNNFHKNTLKNLTTRFAQVLSSGEEVPEADRELFEYFATHYKNSNKGIKGRGKARTVAERKIKASQSPPANPSTVTPQYSLPQTLPQIPPAQQIPNHHQAHGLSHPGSLAAYSMSRNHPNVMNNMPRESHAGGYDMYDMQGGHHHIQHSHNNGMLYEEDHAREMGFSDRMY</sequence>
<proteinExistence type="predicted"/>
<keyword evidence="1" id="KW-0479">Metal-binding</keyword>
<evidence type="ECO:0000259" key="7">
    <source>
        <dbReference type="PROSITE" id="PS50157"/>
    </source>
</evidence>
<evidence type="ECO:0000256" key="3">
    <source>
        <dbReference type="ARBA" id="ARBA00022771"/>
    </source>
</evidence>
<dbReference type="InterPro" id="IPR036236">
    <property type="entry name" value="Znf_C2H2_sf"/>
</dbReference>
<evidence type="ECO:0000256" key="1">
    <source>
        <dbReference type="ARBA" id="ARBA00022723"/>
    </source>
</evidence>
<dbReference type="FunFam" id="3.30.160.60:FF:000125">
    <property type="entry name" value="Putative zinc finger protein 143"/>
    <property type="match status" value="1"/>
</dbReference>
<protein>
    <recommendedName>
        <fullName evidence="7">C2H2-type domain-containing protein</fullName>
    </recommendedName>
</protein>
<dbReference type="InterPro" id="IPR013087">
    <property type="entry name" value="Znf_C2H2_type"/>
</dbReference>
<dbReference type="FunFam" id="3.30.160.60:FF:002157">
    <property type="entry name" value="Transcription factor"/>
    <property type="match status" value="1"/>
</dbReference>
<comment type="caution">
    <text evidence="8">The sequence shown here is derived from an EMBL/GenBank/DDBJ whole genome shotgun (WGS) entry which is preliminary data.</text>
</comment>
<keyword evidence="2" id="KW-0677">Repeat</keyword>
<reference evidence="8" key="2">
    <citation type="submission" date="2020-05" db="EMBL/GenBank/DDBJ databases">
        <authorList>
            <person name="Kim H.-S."/>
            <person name="Proctor R.H."/>
            <person name="Brown D.W."/>
        </authorList>
    </citation>
    <scope>NUCLEOTIDE SEQUENCE</scope>
    <source>
        <strain evidence="8">NRRL 22465</strain>
    </source>
</reference>
<dbReference type="Pfam" id="PF00096">
    <property type="entry name" value="zf-C2H2"/>
    <property type="match status" value="4"/>
</dbReference>
<dbReference type="FunFam" id="3.30.160.60:FF:000358">
    <property type="entry name" value="zinc finger protein 24"/>
    <property type="match status" value="1"/>
</dbReference>
<feature type="compositionally biased region" description="Polar residues" evidence="6">
    <location>
        <begin position="261"/>
        <end position="279"/>
    </location>
</feature>
<feature type="region of interest" description="Disordered" evidence="6">
    <location>
        <begin position="1"/>
        <end position="86"/>
    </location>
</feature>
<dbReference type="EMBL" id="JABEYC010000250">
    <property type="protein sequence ID" value="KAF4980192.1"/>
    <property type="molecule type" value="Genomic_DNA"/>
</dbReference>
<feature type="domain" description="C2H2-type" evidence="7">
    <location>
        <begin position="449"/>
        <end position="479"/>
    </location>
</feature>
<accession>A0A8H4UN49</accession>
<gene>
    <name evidence="8" type="ORF">FZEAL_3745</name>
</gene>
<dbReference type="GO" id="GO:0008270">
    <property type="term" value="F:zinc ion binding"/>
    <property type="evidence" value="ECO:0007669"/>
    <property type="project" value="UniProtKB-KW"/>
</dbReference>
<dbReference type="Gene3D" id="3.30.160.60">
    <property type="entry name" value="Classic Zinc Finger"/>
    <property type="match status" value="4"/>
</dbReference>
<dbReference type="FunFam" id="3.30.160.60:FF:000072">
    <property type="entry name" value="zinc finger protein 143 isoform X1"/>
    <property type="match status" value="1"/>
</dbReference>
<evidence type="ECO:0000256" key="5">
    <source>
        <dbReference type="PROSITE-ProRule" id="PRU00042"/>
    </source>
</evidence>
<dbReference type="OrthoDB" id="427030at2759"/>
<dbReference type="Proteomes" id="UP000635477">
    <property type="component" value="Unassembled WGS sequence"/>
</dbReference>
<name>A0A8H4UN49_9HYPO</name>
<evidence type="ECO:0000256" key="4">
    <source>
        <dbReference type="ARBA" id="ARBA00022833"/>
    </source>
</evidence>
<feature type="domain" description="C2H2-type" evidence="7">
    <location>
        <begin position="391"/>
        <end position="420"/>
    </location>
</feature>
<organism evidence="8 9">
    <name type="scientific">Fusarium zealandicum</name>
    <dbReference type="NCBI Taxonomy" id="1053134"/>
    <lineage>
        <taxon>Eukaryota</taxon>
        <taxon>Fungi</taxon>
        <taxon>Dikarya</taxon>
        <taxon>Ascomycota</taxon>
        <taxon>Pezizomycotina</taxon>
        <taxon>Sordariomycetes</taxon>
        <taxon>Hypocreomycetidae</taxon>
        <taxon>Hypocreales</taxon>
        <taxon>Nectriaceae</taxon>
        <taxon>Fusarium</taxon>
        <taxon>Fusarium staphyleae species complex</taxon>
    </lineage>
</organism>
<dbReference type="PROSITE" id="PS50157">
    <property type="entry name" value="ZINC_FINGER_C2H2_2"/>
    <property type="match status" value="4"/>
</dbReference>
<evidence type="ECO:0000256" key="2">
    <source>
        <dbReference type="ARBA" id="ARBA00022737"/>
    </source>
</evidence>